<evidence type="ECO:0000256" key="1">
    <source>
        <dbReference type="ARBA" id="ARBA00022729"/>
    </source>
</evidence>
<dbReference type="Proteomes" id="UP001430377">
    <property type="component" value="Unassembled WGS sequence"/>
</dbReference>
<proteinExistence type="predicted"/>
<dbReference type="PANTHER" id="PTHR30006">
    <property type="entry name" value="THIAMINE-BINDING PERIPLASMIC PROTEIN-RELATED"/>
    <property type="match status" value="1"/>
</dbReference>
<dbReference type="PANTHER" id="PTHR30006:SF2">
    <property type="entry name" value="ABC TRANSPORTER SUBSTRATE-BINDING PROTEIN"/>
    <property type="match status" value="1"/>
</dbReference>
<keyword evidence="1" id="KW-0732">Signal</keyword>
<organism evidence="2 3">
    <name type="scientific">Haloarcula rubra</name>
    <dbReference type="NCBI Taxonomy" id="2487747"/>
    <lineage>
        <taxon>Archaea</taxon>
        <taxon>Methanobacteriati</taxon>
        <taxon>Methanobacteriota</taxon>
        <taxon>Stenosarchaea group</taxon>
        <taxon>Halobacteria</taxon>
        <taxon>Halobacteriales</taxon>
        <taxon>Haloarculaceae</taxon>
        <taxon>Haloarcula</taxon>
    </lineage>
</organism>
<protein>
    <submittedName>
        <fullName evidence="2">Thiamine ABC transporter substrate-binding protein</fullName>
    </submittedName>
</protein>
<comment type="caution">
    <text evidence="2">The sequence shown here is derived from an EMBL/GenBank/DDBJ whole genome shotgun (WGS) entry which is preliminary data.</text>
</comment>
<dbReference type="Gene3D" id="3.40.190.10">
    <property type="entry name" value="Periplasmic binding protein-like II"/>
    <property type="match status" value="2"/>
</dbReference>
<dbReference type="RefSeq" id="WP_220618895.1">
    <property type="nucleotide sequence ID" value="NZ_RKLR01000004.1"/>
</dbReference>
<dbReference type="GO" id="GO:0030975">
    <property type="term" value="F:thiamine binding"/>
    <property type="evidence" value="ECO:0007669"/>
    <property type="project" value="InterPro"/>
</dbReference>
<dbReference type="EMBL" id="RKLR01000004">
    <property type="protein sequence ID" value="MBX0323935.1"/>
    <property type="molecule type" value="Genomic_DNA"/>
</dbReference>
<evidence type="ECO:0000313" key="3">
    <source>
        <dbReference type="Proteomes" id="UP001430377"/>
    </source>
</evidence>
<accession>A0AAW4PRR2</accession>
<gene>
    <name evidence="2" type="ORF">EGH21_12930</name>
</gene>
<keyword evidence="3" id="KW-1185">Reference proteome</keyword>
<dbReference type="SUPFAM" id="SSF53850">
    <property type="entry name" value="Periplasmic binding protein-like II"/>
    <property type="match status" value="1"/>
</dbReference>
<reference evidence="2 3" key="1">
    <citation type="submission" date="2021-06" db="EMBL/GenBank/DDBJ databases">
        <title>Halomicroarcula sp. a new haloarchaeum isolated from saline soil.</title>
        <authorList>
            <person name="Duran-Viseras A."/>
            <person name="Sanchez-Porro C."/>
            <person name="Ventosa A."/>
        </authorList>
    </citation>
    <scope>NUCLEOTIDE SEQUENCE [LARGE SCALE GENOMIC DNA]</scope>
    <source>
        <strain evidence="2 3">F13</strain>
    </source>
</reference>
<name>A0AAW4PRR2_9EURY</name>
<dbReference type="GO" id="GO:0015888">
    <property type="term" value="P:thiamine transport"/>
    <property type="evidence" value="ECO:0007669"/>
    <property type="project" value="InterPro"/>
</dbReference>
<dbReference type="PROSITE" id="PS51257">
    <property type="entry name" value="PROKAR_LIPOPROTEIN"/>
    <property type="match status" value="1"/>
</dbReference>
<sequence>MERRSFLAAAGATVATSLTGCSGIGTTGETSTESGRRTLVVGTYSPFIDAPSSSPGAWLKEQFESEFDARLVWQTPSNELNHYIERRKAGVDVEADLYVGLNADDLVRVDETLDESLFADAGDLNGQSDVKDGLSFDPEGRAVPFDTGYVSLVFDGTSTTAPETFDGLLTEDHAGDLITQNPSSSDTGRAFMLHTVKQFGADGYLDYWADLQANDVRVLGSWDDSYSAWSEGEAPIVTSYSTDRVYADRYDQNLEKHRIRFLNDQGYANPEGMAVFEGANEPDLAREFMQFLLRPEVQGEIAVRNVAFPATTNADLPSDYAKFALEPPEPVTFTYDELQGSVGEWVKDWSQQFAQN</sequence>
<dbReference type="NCBIfam" id="TIGR01254">
    <property type="entry name" value="sfuA"/>
    <property type="match status" value="1"/>
</dbReference>
<dbReference type="AlphaFoldDB" id="A0AAW4PRR2"/>
<evidence type="ECO:0000313" key="2">
    <source>
        <dbReference type="EMBL" id="MBX0323935.1"/>
    </source>
</evidence>
<dbReference type="InterPro" id="IPR005948">
    <property type="entry name" value="ThiB-like"/>
</dbReference>
<dbReference type="Pfam" id="PF13343">
    <property type="entry name" value="SBP_bac_6"/>
    <property type="match status" value="1"/>
</dbReference>